<dbReference type="PhylomeDB" id="O77387"/>
<dbReference type="InterPro" id="IPR001841">
    <property type="entry name" value="Znf_RING"/>
</dbReference>
<dbReference type="KEGG" id="pfa:PF3D7_0316900"/>
<dbReference type="PANTHER" id="PTHR22996:SF0">
    <property type="entry name" value="RE60872P-RELATED"/>
    <property type="match status" value="1"/>
</dbReference>
<dbReference type="InParanoid" id="O77387"/>
<keyword evidence="6" id="KW-1185">Reference proteome</keyword>
<dbReference type="InterPro" id="IPR045194">
    <property type="entry name" value="MGRN1/RNF157-like"/>
</dbReference>
<evidence type="ECO:0000256" key="2">
    <source>
        <dbReference type="SAM" id="MobiDB-lite"/>
    </source>
</evidence>
<reference evidence="6" key="2">
    <citation type="journal article" date="2002" name="Nature">
        <title>Genome sequence of the human malaria parasite Plasmodium falciparum.</title>
        <authorList>
            <person name="Gardner M.J."/>
            <person name="Hall N."/>
            <person name="Fung E."/>
            <person name="White O."/>
            <person name="Berriman M."/>
            <person name="Hyman R.W."/>
            <person name="Carlton J.M."/>
            <person name="Pain A."/>
            <person name="Nelson K.E."/>
            <person name="Bowman S."/>
            <person name="Paulsen I.T."/>
            <person name="James K."/>
            <person name="Eisen J.A."/>
            <person name="Rutherford K."/>
            <person name="Salzberg S.L."/>
            <person name="Craig A."/>
            <person name="Kyes S."/>
            <person name="Chan M.S."/>
            <person name="Nene V."/>
            <person name="Shallom S.J."/>
            <person name="Suh B."/>
            <person name="Peterson J."/>
            <person name="Angiuoli S."/>
            <person name="Pertea M."/>
            <person name="Allen J."/>
            <person name="Selengut J."/>
            <person name="Haft D."/>
            <person name="Mather M.W."/>
            <person name="Vaidya A.B."/>
            <person name="Martin D.M."/>
            <person name="Fairlamb A.H."/>
            <person name="Fraunholz M.J."/>
            <person name="Roos D.S."/>
            <person name="Ralph S.A."/>
            <person name="McFadden G.I."/>
            <person name="Cummings L.M."/>
            <person name="Subramanian G.M."/>
            <person name="Mungall C."/>
            <person name="Venter J.C."/>
            <person name="Carucci D.J."/>
            <person name="Hoffman S.L."/>
            <person name="Newbold C."/>
            <person name="Davis R.W."/>
            <person name="Fraser C.M."/>
            <person name="Barrell B."/>
        </authorList>
    </citation>
    <scope>NUCLEOTIDE SEQUENCE [LARGE SCALE GENOMIC DNA]</scope>
    <source>
        <strain evidence="6">Isolate 3D7</strain>
    </source>
</reference>
<dbReference type="VEuPathDB" id="PlasmoDB:PF3D7_0316900"/>
<dbReference type="GeneID" id="814483"/>
<keyword evidence="1" id="KW-0863">Zinc-finger</keyword>
<dbReference type="RefSeq" id="XP_001351239.1">
    <property type="nucleotide sequence ID" value="XM_001351203.1"/>
</dbReference>
<name>O77387_PLAF7</name>
<protein>
    <submittedName>
        <fullName evidence="5">E3 ubiquitin-protein ligase, putative</fullName>
        <ecNumber evidence="5">6.3.2.19</ecNumber>
    </submittedName>
</protein>
<dbReference type="AlphaFoldDB" id="O77387"/>
<reference evidence="5 6" key="3">
    <citation type="journal article" date="2002" name="Nature">
        <title>Sequence of Plasmodium falciparum chromosomes 1, 3-9 and 13.</title>
        <authorList>
            <person name="Hall N."/>
            <person name="Pain A."/>
            <person name="Berriman M."/>
            <person name="Churcher C."/>
            <person name="Harris B."/>
            <person name="Harris D."/>
            <person name="Mungall K."/>
            <person name="Bowman S."/>
            <person name="Atkin R."/>
            <person name="Baker S."/>
            <person name="Barron A."/>
            <person name="Brooks K."/>
            <person name="Buckee C.O."/>
            <person name="Burrows C."/>
            <person name="Cherevach I."/>
            <person name="Chillingworth C."/>
            <person name="Chillingworth T."/>
            <person name="Christodoulou Z."/>
            <person name="Clark L."/>
            <person name="Clark R."/>
            <person name="Corto C."/>
            <person name="Cronin A."/>
            <person name="Davies R."/>
            <person name="Davies P."/>
            <person name="Dear P."/>
            <person name="Dearden F."/>
            <person name="Doggett J."/>
            <person name="Feltwell T."/>
            <person name="Goble A."/>
            <person name="Goodhead I."/>
            <person name="Gwilliam R."/>
            <person name="Hamlin N."/>
            <person name="Hance Z."/>
            <person name="Harper D."/>
            <person name="Hauser H."/>
            <person name="Hornsby T."/>
            <person name="Holroyd S."/>
            <person name="Horrocks P."/>
            <person name="Humphray S."/>
            <person name="Jagels K."/>
            <person name="James D."/>
            <person name="Johnson D."/>
            <person name="Kerhornou A."/>
            <person name="Knight A."/>
            <person name="Kontfortov B."/>
            <person name="Keyes S."/>
            <person name="Larke N."/>
            <person name="Lawson D."/>
            <person name="Lennard N."/>
            <person name="Line A."/>
            <person name="Maddison M."/>
            <person name="McLean J."/>
            <person name="Mooney P."/>
            <person name="Moule S."/>
            <person name="Murphy L."/>
            <person name="Oliver K."/>
            <person name="Ormond D."/>
            <person name="Price C."/>
            <person name="Quail M.A."/>
            <person name="Rabbinowitsch E."/>
            <person name="Rajandream M-A."/>
            <person name="Rutter S."/>
            <person name="Rutherford K.M."/>
            <person name="Sanders M."/>
            <person name="Simmonds M."/>
            <person name="Seeger K."/>
            <person name="Sharp S."/>
            <person name="Smith R."/>
            <person name="Squares R."/>
            <person name="Squares S."/>
            <person name="Stevens K."/>
            <person name="Taylor K."/>
            <person name="Tivey A."/>
            <person name="Unwin L."/>
            <person name="Whitehead S."/>
            <person name="Woodward J."/>
            <person name="Sulston J.E."/>
            <person name="Craig A."/>
            <person name="Newbold C."/>
            <person name="Barrell B.G."/>
        </authorList>
    </citation>
    <scope>NUCLEOTIDE SEQUENCE [LARGE SCALE GENOMIC DNA]</scope>
    <source>
        <strain evidence="6">Isolate 3D7</strain>
    </source>
</reference>
<accession>O77387</accession>
<dbReference type="PANTHER" id="PTHR22996">
    <property type="entry name" value="MAHOGUNIN"/>
    <property type="match status" value="1"/>
</dbReference>
<dbReference type="SwissPalm" id="O77387"/>
<dbReference type="PaxDb" id="5833-PFC0740c"/>
<feature type="transmembrane region" description="Helical" evidence="3">
    <location>
        <begin position="35"/>
        <end position="60"/>
    </location>
</feature>
<feature type="compositionally biased region" description="Low complexity" evidence="2">
    <location>
        <begin position="307"/>
        <end position="340"/>
    </location>
</feature>
<keyword evidence="3" id="KW-0812">Transmembrane</keyword>
<reference evidence="5 6" key="1">
    <citation type="journal article" date="1999" name="Nature">
        <title>The complete nucleotide sequence of chromosome 3 of Plasmodium falciparum.</title>
        <authorList>
            <person name="Bowman S."/>
            <person name="Lawson D."/>
            <person name="Basham D."/>
            <person name="Brown D."/>
            <person name="Chillingworth T."/>
            <person name="Churcher C.M."/>
            <person name="Craig A."/>
            <person name="Davies R.M."/>
            <person name="Devlin K."/>
            <person name="Feltwell T."/>
            <person name="Gentles S."/>
            <person name="Gwilliam R."/>
            <person name="Hamlin N."/>
            <person name="Harris D."/>
            <person name="Holroyd S."/>
            <person name="Hornsby T."/>
            <person name="Horrocks P."/>
            <person name="Jagels K."/>
            <person name="Jassal B."/>
            <person name="Kyes S."/>
            <person name="McLean J."/>
            <person name="Moule S."/>
            <person name="Mungall K."/>
            <person name="Murphy L."/>
            <person name="Oliver K."/>
            <person name="Quail M.A."/>
            <person name="Rajandream M.-A."/>
            <person name="Rutter S."/>
            <person name="Skelton J."/>
            <person name="Squares R."/>
            <person name="Squares S."/>
            <person name="Sulston J.E."/>
            <person name="Whitehead S."/>
            <person name="Woodward J.R."/>
            <person name="Newbold C."/>
            <person name="Barrell B.G."/>
        </authorList>
    </citation>
    <scope>NUCLEOTIDE SEQUENCE [LARGE SCALE GENOMIC DNA]</scope>
    <source>
        <strain evidence="6">Isolate 3D7</strain>
    </source>
</reference>
<sequence>MSFIDEYDLDMYKNIVMANNCKDEELLCIFNTSSFLNTICFFIFVIMFLWALAILSRFYLSYNIMKYLKNRKAIYMKNMSRYIDDIKMLCRSHVNDIIRIKKKITPRHVEKINLNISINNNIQLFKNYLSSSSNDLNNLYKYSISFTFSSKNCIYIRLFFGVLLEEINDMIYNKTESYRNLNYYRDDENNKNMNHHNNLNNNNTVICIDNFKNFFREGFIKTLPSNKKNSSDATTFLLDNDKNDFFITNESYIENIIDFHTCYYKTSQSFYTSGTDLTYTMPYDENFCVTDILNRIEIEKKQKDENNSNNYSNNSSNNNSPNNDDNIYNNNNNNNNNNNDYNNNIYNHIYSDNLMFNDNISRAYRNNHLDSTNNNIFLSSEHTNRYKNNKVFLQNDSKILNHTSVDENIRIPLIIVLNDVPPTDEYYGHKENIKNNYNNINTTTTTNTTTTNNTTTTSHNNNNNNCNTLIVLVGFKKIKDKYKPFIIKDISVLSYSLSEQYDNLRKKKKKKGKSISNNNNYNNQIYQFVDILDIYGHEEHDKECLICMTSYKDTLLMPCRHSSFCYDCMKSLRQEKCPICRCLFTSFIKFPLKNVERVDT</sequence>
<evidence type="ECO:0000256" key="1">
    <source>
        <dbReference type="PROSITE-ProRule" id="PRU00175"/>
    </source>
</evidence>
<dbReference type="Reactome" id="R-PFA-983168">
    <property type="pathway name" value="Antigen processing: Ubiquitination &amp; Proteasome degradation"/>
</dbReference>
<evidence type="ECO:0000256" key="3">
    <source>
        <dbReference type="SAM" id="Phobius"/>
    </source>
</evidence>
<feature type="domain" description="RING-type" evidence="4">
    <location>
        <begin position="544"/>
        <end position="581"/>
    </location>
</feature>
<dbReference type="GO" id="GO:0008270">
    <property type="term" value="F:zinc ion binding"/>
    <property type="evidence" value="ECO:0000250"/>
    <property type="project" value="GeneDB"/>
</dbReference>
<feature type="region of interest" description="Disordered" evidence="2">
    <location>
        <begin position="301"/>
        <end position="340"/>
    </location>
</feature>
<keyword evidence="1" id="KW-0862">Zinc</keyword>
<dbReference type="SMART" id="SM00184">
    <property type="entry name" value="RING"/>
    <property type="match status" value="1"/>
</dbReference>
<keyword evidence="1" id="KW-0479">Metal-binding</keyword>
<dbReference type="Proteomes" id="UP000001450">
    <property type="component" value="Chromosome 3"/>
</dbReference>
<dbReference type="PROSITE" id="PS50089">
    <property type="entry name" value="ZF_RING_2"/>
    <property type="match status" value="1"/>
</dbReference>
<dbReference type="Gene3D" id="3.30.40.10">
    <property type="entry name" value="Zinc/RING finger domain, C3HC4 (zinc finger)"/>
    <property type="match status" value="1"/>
</dbReference>
<proteinExistence type="predicted"/>
<dbReference type="EC" id="6.3.2.19" evidence="5"/>
<organism evidence="5 6">
    <name type="scientific">Plasmodium falciparum (isolate 3D7)</name>
    <dbReference type="NCBI Taxonomy" id="36329"/>
    <lineage>
        <taxon>Eukaryota</taxon>
        <taxon>Sar</taxon>
        <taxon>Alveolata</taxon>
        <taxon>Apicomplexa</taxon>
        <taxon>Aconoidasida</taxon>
        <taxon>Haemosporida</taxon>
        <taxon>Plasmodiidae</taxon>
        <taxon>Plasmodium</taxon>
        <taxon>Plasmodium (Laverania)</taxon>
    </lineage>
</organism>
<evidence type="ECO:0000259" key="4">
    <source>
        <dbReference type="PROSITE" id="PS50089"/>
    </source>
</evidence>
<dbReference type="GO" id="GO:0005737">
    <property type="term" value="C:cytoplasm"/>
    <property type="evidence" value="ECO:0000318"/>
    <property type="project" value="GO_Central"/>
</dbReference>
<dbReference type="GO" id="GO:0061630">
    <property type="term" value="F:ubiquitin protein ligase activity"/>
    <property type="evidence" value="ECO:0000318"/>
    <property type="project" value="GO_Central"/>
</dbReference>
<dbReference type="OMA" id="EIKMLCR"/>
<dbReference type="Pfam" id="PF13920">
    <property type="entry name" value="zf-C3HC4_3"/>
    <property type="match status" value="1"/>
</dbReference>
<dbReference type="GO" id="GO:0016567">
    <property type="term" value="P:protein ubiquitination"/>
    <property type="evidence" value="ECO:0000318"/>
    <property type="project" value="GO_Central"/>
</dbReference>
<dbReference type="GO" id="GO:0020011">
    <property type="term" value="C:apicoplast"/>
    <property type="evidence" value="ECO:0000314"/>
    <property type="project" value="GeneDB"/>
</dbReference>
<keyword evidence="3" id="KW-1133">Transmembrane helix</keyword>
<dbReference type="FunCoup" id="O77387">
    <property type="interactions" value="3"/>
</dbReference>
<evidence type="ECO:0000313" key="5">
    <source>
        <dbReference type="EMBL" id="CAB11143.2"/>
    </source>
</evidence>
<dbReference type="PIR" id="T18504">
    <property type="entry name" value="T18504"/>
</dbReference>
<keyword evidence="3" id="KW-0472">Membrane</keyword>
<evidence type="ECO:0000313" key="6">
    <source>
        <dbReference type="Proteomes" id="UP000001450"/>
    </source>
</evidence>
<dbReference type="EMBL" id="AL844502">
    <property type="protein sequence ID" value="CAB11143.2"/>
    <property type="molecule type" value="Genomic_DNA"/>
</dbReference>
<dbReference type="InterPro" id="IPR013083">
    <property type="entry name" value="Znf_RING/FYVE/PHD"/>
</dbReference>
<dbReference type="OrthoDB" id="1711136at2759"/>
<dbReference type="STRING" id="36329.O77387"/>
<dbReference type="HOGENOM" id="CLU_519260_0_0_1"/>
<dbReference type="SUPFAM" id="SSF57850">
    <property type="entry name" value="RING/U-box"/>
    <property type="match status" value="1"/>
</dbReference>
<dbReference type="GO" id="GO:0004842">
    <property type="term" value="F:ubiquitin-protein transferase activity"/>
    <property type="evidence" value="ECO:0000314"/>
    <property type="project" value="GeneDB"/>
</dbReference>
<gene>
    <name evidence="5" type="ORF">PF3D7_0316900</name>
</gene>